<sequence>MFTTNGGKFTEPGYTGYTERTTKAWFQHSAGTSLYRMYDTTIDDSCFNLNQSTSQVSQGEISENITIEESFTAQQQMLWNEEKYLRIAPGEANVLRSLLFDEYAEELSFPSIYLAHFRNFREGVRVTPFRIATSELRRVYRRGLIPPHLL</sequence>
<accession>A0A8X6SGY5</accession>
<comment type="caution">
    <text evidence="1">The sequence shown here is derived from an EMBL/GenBank/DDBJ whole genome shotgun (WGS) entry which is preliminary data.</text>
</comment>
<reference evidence="1" key="1">
    <citation type="submission" date="2020-08" db="EMBL/GenBank/DDBJ databases">
        <title>Multicomponent nature underlies the extraordinary mechanical properties of spider dragline silk.</title>
        <authorList>
            <person name="Kono N."/>
            <person name="Nakamura H."/>
            <person name="Mori M."/>
            <person name="Yoshida Y."/>
            <person name="Ohtoshi R."/>
            <person name="Malay A.D."/>
            <person name="Moran D.A.P."/>
            <person name="Tomita M."/>
            <person name="Numata K."/>
            <person name="Arakawa K."/>
        </authorList>
    </citation>
    <scope>NUCLEOTIDE SEQUENCE</scope>
</reference>
<dbReference type="EMBL" id="BMAU01021303">
    <property type="protein sequence ID" value="GFY11010.1"/>
    <property type="molecule type" value="Genomic_DNA"/>
</dbReference>
<evidence type="ECO:0000313" key="1">
    <source>
        <dbReference type="EMBL" id="GFY11010.1"/>
    </source>
</evidence>
<organism evidence="1 2">
    <name type="scientific">Trichonephila clavipes</name>
    <name type="common">Golden silk orbweaver</name>
    <name type="synonym">Nephila clavipes</name>
    <dbReference type="NCBI Taxonomy" id="2585209"/>
    <lineage>
        <taxon>Eukaryota</taxon>
        <taxon>Metazoa</taxon>
        <taxon>Ecdysozoa</taxon>
        <taxon>Arthropoda</taxon>
        <taxon>Chelicerata</taxon>
        <taxon>Arachnida</taxon>
        <taxon>Araneae</taxon>
        <taxon>Araneomorphae</taxon>
        <taxon>Entelegynae</taxon>
        <taxon>Araneoidea</taxon>
        <taxon>Nephilidae</taxon>
        <taxon>Trichonephila</taxon>
    </lineage>
</organism>
<name>A0A8X6SGY5_TRICX</name>
<keyword evidence="1" id="KW-0067">ATP-binding</keyword>
<keyword evidence="1" id="KW-0378">Hydrolase</keyword>
<gene>
    <name evidence="1" type="ORF">TNCV_2201181</name>
</gene>
<evidence type="ECO:0000313" key="2">
    <source>
        <dbReference type="Proteomes" id="UP000887159"/>
    </source>
</evidence>
<keyword evidence="1" id="KW-0347">Helicase</keyword>
<dbReference type="Proteomes" id="UP000887159">
    <property type="component" value="Unassembled WGS sequence"/>
</dbReference>
<keyword evidence="2" id="KW-1185">Reference proteome</keyword>
<proteinExistence type="predicted"/>
<dbReference type="GO" id="GO:0004386">
    <property type="term" value="F:helicase activity"/>
    <property type="evidence" value="ECO:0007669"/>
    <property type="project" value="UniProtKB-KW"/>
</dbReference>
<dbReference type="AlphaFoldDB" id="A0A8X6SGY5"/>
<keyword evidence="1" id="KW-0547">Nucleotide-binding</keyword>
<protein>
    <submittedName>
        <fullName evidence="1">ATP-dependent DNA helicase</fullName>
    </submittedName>
</protein>